<proteinExistence type="predicted"/>
<organism evidence="2 3">
    <name type="scientific">Catenulispora subtropica</name>
    <dbReference type="NCBI Taxonomy" id="450798"/>
    <lineage>
        <taxon>Bacteria</taxon>
        <taxon>Bacillati</taxon>
        <taxon>Actinomycetota</taxon>
        <taxon>Actinomycetes</taxon>
        <taxon>Catenulisporales</taxon>
        <taxon>Catenulisporaceae</taxon>
        <taxon>Catenulispora</taxon>
    </lineage>
</organism>
<dbReference type="Proteomes" id="UP001499854">
    <property type="component" value="Unassembled WGS sequence"/>
</dbReference>
<feature type="compositionally biased region" description="Low complexity" evidence="1">
    <location>
        <begin position="637"/>
        <end position="648"/>
    </location>
</feature>
<feature type="region of interest" description="Disordered" evidence="1">
    <location>
        <begin position="238"/>
        <end position="535"/>
    </location>
</feature>
<accession>A0ABN2QIK8</accession>
<name>A0ABN2QIK8_9ACTN</name>
<feature type="compositionally biased region" description="Low complexity" evidence="1">
    <location>
        <begin position="605"/>
        <end position="627"/>
    </location>
</feature>
<evidence type="ECO:0000313" key="2">
    <source>
        <dbReference type="EMBL" id="GAA1952576.1"/>
    </source>
</evidence>
<feature type="region of interest" description="Disordered" evidence="1">
    <location>
        <begin position="142"/>
        <end position="211"/>
    </location>
</feature>
<keyword evidence="3" id="KW-1185">Reference proteome</keyword>
<feature type="compositionally biased region" description="Low complexity" evidence="1">
    <location>
        <begin position="448"/>
        <end position="471"/>
    </location>
</feature>
<feature type="region of interest" description="Disordered" evidence="1">
    <location>
        <begin position="605"/>
        <end position="676"/>
    </location>
</feature>
<gene>
    <name evidence="2" type="ORF">GCM10009838_04630</name>
</gene>
<feature type="compositionally biased region" description="Polar residues" evidence="1">
    <location>
        <begin position="564"/>
        <end position="584"/>
    </location>
</feature>
<comment type="caution">
    <text evidence="2">The sequence shown here is derived from an EMBL/GenBank/DDBJ whole genome shotgun (WGS) entry which is preliminary data.</text>
</comment>
<feature type="region of interest" description="Disordered" evidence="1">
    <location>
        <begin position="564"/>
        <end position="586"/>
    </location>
</feature>
<reference evidence="2 3" key="1">
    <citation type="journal article" date="2019" name="Int. J. Syst. Evol. Microbiol.">
        <title>The Global Catalogue of Microorganisms (GCM) 10K type strain sequencing project: providing services to taxonomists for standard genome sequencing and annotation.</title>
        <authorList>
            <consortium name="The Broad Institute Genomics Platform"/>
            <consortium name="The Broad Institute Genome Sequencing Center for Infectious Disease"/>
            <person name="Wu L."/>
            <person name="Ma J."/>
        </authorList>
    </citation>
    <scope>NUCLEOTIDE SEQUENCE [LARGE SCALE GENOMIC DNA]</scope>
    <source>
        <strain evidence="2 3">JCM 16013</strain>
    </source>
</reference>
<evidence type="ECO:0000313" key="3">
    <source>
        <dbReference type="Proteomes" id="UP001499854"/>
    </source>
</evidence>
<dbReference type="RefSeq" id="WP_344655206.1">
    <property type="nucleotide sequence ID" value="NZ_BAAAQM010000002.1"/>
</dbReference>
<dbReference type="EMBL" id="BAAAQM010000002">
    <property type="protein sequence ID" value="GAA1952576.1"/>
    <property type="molecule type" value="Genomic_DNA"/>
</dbReference>
<sequence length="774" mass="78828">MPDRGDERGRGGTRTLVTGILAGTEWHPADNPQEATQTAREARDLAVRLRPVLSKLAQAPRGGRRRDLDWLPAVEQLAVDAQYFASWWLPRLEGKSAQSWPSWSADGYADWVKRLDAQRVRTLEMVQGTTPVTRIASVTQLRRGKGNGAPEPAEVVEPAEPAVTAAPPEDGLATETVSSTEPVFASGSTPDSGPEDHHGARHARNQGDRTARIMPIRGSGAPVAEAAATGVAAGLVGEEFGSGDRDEPGAGSGIFDDYDAEPVYGDPNETHVPRTPPNTGPTVFEDSAPSPGTFDDYDAEPVYGDPNETHVPRTPPNTGPTVFDDYDGYDGYEPAATHTEVPHSPPFTGPDTFDEPPRVPRTPPFTGPGTFEDLESAESGESVGPAEPEGGSADLFFIPRTPPNTGPDEDRLTDDANATHISPRIVEVDEDPEAGSAPRPLFRDEPHAAQAAPVGVAAGAAGAMSLSGATATRSPAGASRTSPGTSPGAGPGPSSGPASRATATSSTEPDEFEYFQPGTDFPPPVFPQTPPTEPVDRGRIVRYAAAAVVVAAAGVLVVYAANQKHSGPSATPQPSRTATSTSIGSGVAPGITAVPSASQSSVGAGAVTAPTATDSPAVSSNSSTSSKPAPPPPPATSAPASSTSHTTSAPPPSSAAPPASHSPAGGGGGSGVSSLSVGSLAPDQAGSYTYTAHVHVVTRGTGPVTVTVTFAGSQSGESPGSIGAQSDPFTLSGKTSYDLTPSFDVHGMCPSPYIDVVVTASGASSAVSFASSPC</sequence>
<feature type="compositionally biased region" description="Polar residues" evidence="1">
    <location>
        <begin position="175"/>
        <end position="191"/>
    </location>
</feature>
<protein>
    <submittedName>
        <fullName evidence="2">Uncharacterized protein</fullName>
    </submittedName>
</protein>
<feature type="compositionally biased region" description="Low complexity" evidence="1">
    <location>
        <begin position="149"/>
        <end position="169"/>
    </location>
</feature>
<feature type="compositionally biased region" description="Low complexity" evidence="1">
    <location>
        <begin position="495"/>
        <end position="507"/>
    </location>
</feature>
<evidence type="ECO:0000256" key="1">
    <source>
        <dbReference type="SAM" id="MobiDB-lite"/>
    </source>
</evidence>
<feature type="compositionally biased region" description="Pro residues" evidence="1">
    <location>
        <begin position="520"/>
        <end position="533"/>
    </location>
</feature>